<proteinExistence type="predicted"/>
<dbReference type="AlphaFoldDB" id="A0A2P2Q9M2"/>
<name>A0A2P2Q9M2_RHIMU</name>
<accession>A0A2P2Q9M2</accession>
<organism evidence="1">
    <name type="scientific">Rhizophora mucronata</name>
    <name type="common">Asiatic mangrove</name>
    <dbReference type="NCBI Taxonomy" id="61149"/>
    <lineage>
        <taxon>Eukaryota</taxon>
        <taxon>Viridiplantae</taxon>
        <taxon>Streptophyta</taxon>
        <taxon>Embryophyta</taxon>
        <taxon>Tracheophyta</taxon>
        <taxon>Spermatophyta</taxon>
        <taxon>Magnoliopsida</taxon>
        <taxon>eudicotyledons</taxon>
        <taxon>Gunneridae</taxon>
        <taxon>Pentapetalae</taxon>
        <taxon>rosids</taxon>
        <taxon>fabids</taxon>
        <taxon>Malpighiales</taxon>
        <taxon>Rhizophoraceae</taxon>
        <taxon>Rhizophora</taxon>
    </lineage>
</organism>
<evidence type="ECO:0000313" key="1">
    <source>
        <dbReference type="EMBL" id="MBX63701.1"/>
    </source>
</evidence>
<protein>
    <submittedName>
        <fullName evidence="1">Uncharacterized protein</fullName>
    </submittedName>
</protein>
<sequence>MLALGHVVIQMLNASCPLGSDAGSPWCAARRVCPSYWHVSIVCCWNSLTGENYS</sequence>
<reference evidence="1" key="1">
    <citation type="submission" date="2018-02" db="EMBL/GenBank/DDBJ databases">
        <title>Rhizophora mucronata_Transcriptome.</title>
        <authorList>
            <person name="Meera S.P."/>
            <person name="Sreeshan A."/>
            <person name="Augustine A."/>
        </authorList>
    </citation>
    <scope>NUCLEOTIDE SEQUENCE</scope>
    <source>
        <tissue evidence="1">Leaf</tissue>
    </source>
</reference>
<dbReference type="EMBL" id="GGEC01083217">
    <property type="protein sequence ID" value="MBX63701.1"/>
    <property type="molecule type" value="Transcribed_RNA"/>
</dbReference>